<gene>
    <name evidence="5" type="ORF">C1280_34460</name>
</gene>
<proteinExistence type="inferred from homology"/>
<dbReference type="Proteomes" id="UP000245802">
    <property type="component" value="Chromosome"/>
</dbReference>
<dbReference type="InterPro" id="IPR000627">
    <property type="entry name" value="Intradiol_dOase_C"/>
</dbReference>
<evidence type="ECO:0000313" key="5">
    <source>
        <dbReference type="EMBL" id="AWM41606.1"/>
    </source>
</evidence>
<evidence type="ECO:0000256" key="2">
    <source>
        <dbReference type="ARBA" id="ARBA00022964"/>
    </source>
</evidence>
<dbReference type="PANTHER" id="PTHR33711:SF9">
    <property type="entry name" value="PROTOCATECHUATE 3,4-DIOXYGENASE ALPHA CHAIN"/>
    <property type="match status" value="1"/>
</dbReference>
<dbReference type="CDD" id="cd03459">
    <property type="entry name" value="3_4-PCD"/>
    <property type="match status" value="1"/>
</dbReference>
<accession>A0A2Z3HD01</accession>
<evidence type="ECO:0000256" key="1">
    <source>
        <dbReference type="ARBA" id="ARBA00007825"/>
    </source>
</evidence>
<dbReference type="InterPro" id="IPR050770">
    <property type="entry name" value="Intradiol_RC_Dioxygenase"/>
</dbReference>
<dbReference type="Gene3D" id="2.60.130.10">
    <property type="entry name" value="Aromatic compound dioxygenase"/>
    <property type="match status" value="1"/>
</dbReference>
<evidence type="ECO:0000256" key="3">
    <source>
        <dbReference type="ARBA" id="ARBA00023002"/>
    </source>
</evidence>
<keyword evidence="2 5" id="KW-0223">Dioxygenase</keyword>
<dbReference type="EMBL" id="CP025958">
    <property type="protein sequence ID" value="AWM41606.1"/>
    <property type="molecule type" value="Genomic_DNA"/>
</dbReference>
<name>A0A2Z3HD01_9BACT</name>
<evidence type="ECO:0000313" key="6">
    <source>
        <dbReference type="Proteomes" id="UP000245802"/>
    </source>
</evidence>
<protein>
    <submittedName>
        <fullName evidence="5">Intradiol ring-cleavage dioxygenase</fullName>
    </submittedName>
</protein>
<dbReference type="GO" id="GO:0008199">
    <property type="term" value="F:ferric iron binding"/>
    <property type="evidence" value="ECO:0007669"/>
    <property type="project" value="InterPro"/>
</dbReference>
<dbReference type="OrthoDB" id="9800887at2"/>
<keyword evidence="6" id="KW-1185">Reference proteome</keyword>
<dbReference type="SUPFAM" id="SSF49482">
    <property type="entry name" value="Aromatic compound dioxygenase"/>
    <property type="match status" value="1"/>
</dbReference>
<dbReference type="GO" id="GO:0018578">
    <property type="term" value="F:protocatechuate 3,4-dioxygenase activity"/>
    <property type="evidence" value="ECO:0007669"/>
    <property type="project" value="InterPro"/>
</dbReference>
<reference evidence="5 6" key="1">
    <citation type="submission" date="2018-01" db="EMBL/GenBank/DDBJ databases">
        <title>G. obscuriglobus.</title>
        <authorList>
            <person name="Franke J."/>
            <person name="Blomberg W."/>
            <person name="Selmecki A."/>
        </authorList>
    </citation>
    <scope>NUCLEOTIDE SEQUENCE [LARGE SCALE GENOMIC DNA]</scope>
    <source>
        <strain evidence="5 6">DSM 5831</strain>
    </source>
</reference>
<dbReference type="InterPro" id="IPR039387">
    <property type="entry name" value="3_4-PCD"/>
</dbReference>
<dbReference type="InterPro" id="IPR015889">
    <property type="entry name" value="Intradiol_dOase_core"/>
</dbReference>
<dbReference type="Pfam" id="PF00775">
    <property type="entry name" value="Dioxygenase_C"/>
    <property type="match status" value="1"/>
</dbReference>
<dbReference type="AlphaFoldDB" id="A0A2Z3HD01"/>
<comment type="similarity">
    <text evidence="1">Belongs to the intradiol ring-cleavage dioxygenase family.</text>
</comment>
<dbReference type="RefSeq" id="WP_010037213.1">
    <property type="nucleotide sequence ID" value="NZ_CP025958.1"/>
</dbReference>
<keyword evidence="3" id="KW-0560">Oxidoreductase</keyword>
<evidence type="ECO:0000259" key="4">
    <source>
        <dbReference type="Pfam" id="PF00775"/>
    </source>
</evidence>
<sequence>MNGSLFDPTRRAFLGALGASALTSPALFAEQLLRTPPQTEGPFYPDKIPLDTDNDLIVIGKNTTPALGEVAHLTGKVLDVNGAPVKNVLVEIWQCDANAVYLHSADSTPKAKQQDKNFQGFGRCATTDKGEYRFRTIKPVPYPGRPAPHIHFKVKRNNRDLLTSQFMVRGHAGNARDGVFNQIRDLIDRELVLVDFKPVKDSKIGELQAYFEIVIGLTPSEADMNQKK</sequence>
<dbReference type="KEGG" id="gog:C1280_34460"/>
<dbReference type="PANTHER" id="PTHR33711">
    <property type="entry name" value="DIOXYGENASE, PUTATIVE (AFU_ORTHOLOGUE AFUA_2G02910)-RELATED"/>
    <property type="match status" value="1"/>
</dbReference>
<organism evidence="5 6">
    <name type="scientific">Gemmata obscuriglobus</name>
    <dbReference type="NCBI Taxonomy" id="114"/>
    <lineage>
        <taxon>Bacteria</taxon>
        <taxon>Pseudomonadati</taxon>
        <taxon>Planctomycetota</taxon>
        <taxon>Planctomycetia</taxon>
        <taxon>Gemmatales</taxon>
        <taxon>Gemmataceae</taxon>
        <taxon>Gemmata</taxon>
    </lineage>
</organism>
<feature type="domain" description="Intradiol ring-cleavage dioxygenases" evidence="4">
    <location>
        <begin position="40"/>
        <end position="164"/>
    </location>
</feature>